<evidence type="ECO:0000313" key="11">
    <source>
        <dbReference type="EMBL" id="EWY41764.1"/>
    </source>
</evidence>
<comment type="cofactor">
    <cofactor evidence="1">
        <name>Mg(2+)</name>
        <dbReference type="ChEBI" id="CHEBI:18420"/>
    </cofactor>
</comment>
<keyword evidence="12" id="KW-1185">Reference proteome</keyword>
<keyword evidence="5" id="KW-0479">Metal-binding</keyword>
<dbReference type="InterPro" id="IPR043519">
    <property type="entry name" value="NT_sf"/>
</dbReference>
<evidence type="ECO:0000313" key="12">
    <source>
        <dbReference type="Proteomes" id="UP000019486"/>
    </source>
</evidence>
<evidence type="ECO:0000256" key="4">
    <source>
        <dbReference type="ARBA" id="ARBA00022695"/>
    </source>
</evidence>
<evidence type="ECO:0000256" key="7">
    <source>
        <dbReference type="ARBA" id="ARBA00022840"/>
    </source>
</evidence>
<dbReference type="PANTHER" id="PTHR33571">
    <property type="entry name" value="SSL8005 PROTEIN"/>
    <property type="match status" value="1"/>
</dbReference>
<sequence length="97" mass="10780">MRTLDDILAELRALQPDLSRRYPIRSIGVFGSYARGEQREDSDLDLLIELGDDVDLFGYTGLQLELSDALGLPVDLVEREALRPRLSAAVLAEVIPL</sequence>
<dbReference type="Gene3D" id="3.30.460.10">
    <property type="entry name" value="Beta Polymerase, domain 2"/>
    <property type="match status" value="1"/>
</dbReference>
<evidence type="ECO:0000259" key="10">
    <source>
        <dbReference type="Pfam" id="PF01909"/>
    </source>
</evidence>
<dbReference type="Pfam" id="PF01909">
    <property type="entry name" value="NTP_transf_2"/>
    <property type="match status" value="1"/>
</dbReference>
<dbReference type="Proteomes" id="UP000019486">
    <property type="component" value="Unassembled WGS sequence"/>
</dbReference>
<dbReference type="CDD" id="cd05403">
    <property type="entry name" value="NT_KNTase_like"/>
    <property type="match status" value="1"/>
</dbReference>
<keyword evidence="7" id="KW-0067">ATP-binding</keyword>
<proteinExistence type="inferred from homology"/>
<keyword evidence="2" id="KW-1277">Toxin-antitoxin system</keyword>
<protein>
    <submittedName>
        <fullName evidence="11">DNA polymerase</fullName>
    </submittedName>
</protein>
<evidence type="ECO:0000256" key="6">
    <source>
        <dbReference type="ARBA" id="ARBA00022741"/>
    </source>
</evidence>
<dbReference type="GO" id="GO:0046872">
    <property type="term" value="F:metal ion binding"/>
    <property type="evidence" value="ECO:0007669"/>
    <property type="project" value="UniProtKB-KW"/>
</dbReference>
<dbReference type="OrthoDB" id="559450at2"/>
<evidence type="ECO:0000256" key="1">
    <source>
        <dbReference type="ARBA" id="ARBA00001946"/>
    </source>
</evidence>
<evidence type="ECO:0000256" key="2">
    <source>
        <dbReference type="ARBA" id="ARBA00022649"/>
    </source>
</evidence>
<organism evidence="11 12">
    <name type="scientific">Skermanella stibiiresistens SB22</name>
    <dbReference type="NCBI Taxonomy" id="1385369"/>
    <lineage>
        <taxon>Bacteria</taxon>
        <taxon>Pseudomonadati</taxon>
        <taxon>Pseudomonadota</taxon>
        <taxon>Alphaproteobacteria</taxon>
        <taxon>Rhodospirillales</taxon>
        <taxon>Azospirillaceae</taxon>
        <taxon>Skermanella</taxon>
    </lineage>
</organism>
<evidence type="ECO:0000256" key="9">
    <source>
        <dbReference type="ARBA" id="ARBA00038276"/>
    </source>
</evidence>
<dbReference type="AlphaFoldDB" id="W9H6W0"/>
<dbReference type="RefSeq" id="WP_037448402.1">
    <property type="nucleotide sequence ID" value="NZ_AVFL01000003.1"/>
</dbReference>
<dbReference type="SUPFAM" id="SSF81301">
    <property type="entry name" value="Nucleotidyltransferase"/>
    <property type="match status" value="1"/>
</dbReference>
<evidence type="ECO:0000256" key="8">
    <source>
        <dbReference type="ARBA" id="ARBA00022842"/>
    </source>
</evidence>
<dbReference type="InterPro" id="IPR052038">
    <property type="entry name" value="Type-VII_TA_antitoxin"/>
</dbReference>
<dbReference type="STRING" id="1385369.N825_24900"/>
<evidence type="ECO:0000256" key="3">
    <source>
        <dbReference type="ARBA" id="ARBA00022679"/>
    </source>
</evidence>
<dbReference type="PANTHER" id="PTHR33571:SF12">
    <property type="entry name" value="BSL3053 PROTEIN"/>
    <property type="match status" value="1"/>
</dbReference>
<comment type="caution">
    <text evidence="11">The sequence shown here is derived from an EMBL/GenBank/DDBJ whole genome shotgun (WGS) entry which is preliminary data.</text>
</comment>
<dbReference type="GO" id="GO:0016779">
    <property type="term" value="F:nucleotidyltransferase activity"/>
    <property type="evidence" value="ECO:0007669"/>
    <property type="project" value="UniProtKB-KW"/>
</dbReference>
<keyword evidence="3" id="KW-0808">Transferase</keyword>
<keyword evidence="8" id="KW-0460">Magnesium</keyword>
<dbReference type="EMBL" id="AVFL01000003">
    <property type="protein sequence ID" value="EWY41764.1"/>
    <property type="molecule type" value="Genomic_DNA"/>
</dbReference>
<gene>
    <name evidence="11" type="ORF">N825_24900</name>
</gene>
<evidence type="ECO:0000256" key="5">
    <source>
        <dbReference type="ARBA" id="ARBA00022723"/>
    </source>
</evidence>
<name>W9H6W0_9PROT</name>
<dbReference type="InterPro" id="IPR002934">
    <property type="entry name" value="Polymerase_NTP_transf_dom"/>
</dbReference>
<keyword evidence="6" id="KW-0547">Nucleotide-binding</keyword>
<feature type="domain" description="Polymerase nucleotidyl transferase" evidence="10">
    <location>
        <begin position="14"/>
        <end position="91"/>
    </location>
</feature>
<accession>W9H6W0</accession>
<keyword evidence="4" id="KW-0548">Nucleotidyltransferase</keyword>
<reference evidence="11 12" key="1">
    <citation type="submission" date="2013-08" db="EMBL/GenBank/DDBJ databases">
        <title>The genome sequence of Skermanella stibiiresistens.</title>
        <authorList>
            <person name="Zhu W."/>
            <person name="Wang G."/>
        </authorList>
    </citation>
    <scope>NUCLEOTIDE SEQUENCE [LARGE SCALE GENOMIC DNA]</scope>
    <source>
        <strain evidence="11 12">SB22</strain>
    </source>
</reference>
<dbReference type="GO" id="GO:0005524">
    <property type="term" value="F:ATP binding"/>
    <property type="evidence" value="ECO:0007669"/>
    <property type="project" value="UniProtKB-KW"/>
</dbReference>
<comment type="similarity">
    <text evidence="9">Belongs to the MntA antitoxin family.</text>
</comment>